<keyword evidence="2" id="KW-1185">Reference proteome</keyword>
<comment type="caution">
    <text evidence="1">The sequence shown here is derived from an EMBL/GenBank/DDBJ whole genome shotgun (WGS) entry which is preliminary data.</text>
</comment>
<reference evidence="1 2" key="1">
    <citation type="submission" date="2019-03" db="EMBL/GenBank/DDBJ databases">
        <title>Genomic Encyclopedia of Type Strains, Phase IV (KMG-IV): sequencing the most valuable type-strain genomes for metagenomic binning, comparative biology and taxonomic classification.</title>
        <authorList>
            <person name="Goeker M."/>
        </authorList>
    </citation>
    <scope>NUCLEOTIDE SEQUENCE [LARGE SCALE GENOMIC DNA]</scope>
    <source>
        <strain evidence="1 2">DSM 44684</strain>
    </source>
</reference>
<sequence>MEQNHCRSISFVAGDHVESTVAAVNIVRSAVLAAFALALTPAFAHADPPPIFTPEEQCETTRTLVDNVRAAKPEATPAEIADIFVNYMDSMGAYNRVPQAKESDRQITLGNIERCGLG</sequence>
<proteinExistence type="predicted"/>
<gene>
    <name evidence="1" type="ORF">DFR71_1287</name>
</gene>
<dbReference type="AlphaFoldDB" id="A0A4R1G4N0"/>
<accession>A0A4R1G4N0</accession>
<dbReference type="Proteomes" id="UP000294856">
    <property type="component" value="Unassembled WGS sequence"/>
</dbReference>
<evidence type="ECO:0008006" key="3">
    <source>
        <dbReference type="Google" id="ProtNLM"/>
    </source>
</evidence>
<name>A0A4R1G4N0_9NOCA</name>
<evidence type="ECO:0000313" key="1">
    <source>
        <dbReference type="EMBL" id="TCK00289.1"/>
    </source>
</evidence>
<dbReference type="EMBL" id="SMFR01000001">
    <property type="protein sequence ID" value="TCK00289.1"/>
    <property type="molecule type" value="Genomic_DNA"/>
</dbReference>
<evidence type="ECO:0000313" key="2">
    <source>
        <dbReference type="Proteomes" id="UP000294856"/>
    </source>
</evidence>
<protein>
    <recommendedName>
        <fullName evidence="3">Hemophore-related protein</fullName>
    </recommendedName>
</protein>
<organism evidence="1 2">
    <name type="scientific">Nocardia alba</name>
    <dbReference type="NCBI Taxonomy" id="225051"/>
    <lineage>
        <taxon>Bacteria</taxon>
        <taxon>Bacillati</taxon>
        <taxon>Actinomycetota</taxon>
        <taxon>Actinomycetes</taxon>
        <taxon>Mycobacteriales</taxon>
        <taxon>Nocardiaceae</taxon>
        <taxon>Nocardia</taxon>
    </lineage>
</organism>